<keyword evidence="2" id="KW-0472">Membrane</keyword>
<keyword evidence="2" id="KW-0812">Transmembrane</keyword>
<evidence type="ECO:0000313" key="3">
    <source>
        <dbReference type="EMBL" id="QNM85808.1"/>
    </source>
</evidence>
<keyword evidence="4" id="KW-1185">Reference proteome</keyword>
<keyword evidence="2" id="KW-1133">Transmembrane helix</keyword>
<evidence type="ECO:0000313" key="4">
    <source>
        <dbReference type="Proteomes" id="UP000515808"/>
    </source>
</evidence>
<dbReference type="RefSeq" id="WP_187482710.1">
    <property type="nucleotide sequence ID" value="NZ_CP060695.1"/>
</dbReference>
<gene>
    <name evidence="3" type="ORF">H9W90_01425</name>
</gene>
<dbReference type="Proteomes" id="UP000515808">
    <property type="component" value="Chromosome"/>
</dbReference>
<sequence length="105" mass="12916">MSFNQFKNNKVVKIFTNTYVIILTFFIIWMFFWDDNSYLVHRRFNSEINDLEHAISSYQKKIKEDKATIKKLQDSLQLERFAREKYLMKKENEDIYIIEFDSIKK</sequence>
<feature type="coiled-coil region" evidence="1">
    <location>
        <begin position="41"/>
        <end position="75"/>
    </location>
</feature>
<feature type="transmembrane region" description="Helical" evidence="2">
    <location>
        <begin position="12"/>
        <end position="33"/>
    </location>
</feature>
<evidence type="ECO:0000256" key="2">
    <source>
        <dbReference type="SAM" id="Phobius"/>
    </source>
</evidence>
<dbReference type="AlphaFoldDB" id="A0A7G9LB09"/>
<accession>A0A7G9LB09</accession>
<dbReference type="KEGG" id="ppec:H9W90_01425"/>
<evidence type="ECO:0000256" key="1">
    <source>
        <dbReference type="SAM" id="Coils"/>
    </source>
</evidence>
<name>A0A7G9LB09_9FLAO</name>
<proteinExistence type="predicted"/>
<organism evidence="3 4">
    <name type="scientific">Polaribacter pectinis</name>
    <dbReference type="NCBI Taxonomy" id="2738844"/>
    <lineage>
        <taxon>Bacteria</taxon>
        <taxon>Pseudomonadati</taxon>
        <taxon>Bacteroidota</taxon>
        <taxon>Flavobacteriia</taxon>
        <taxon>Flavobacteriales</taxon>
        <taxon>Flavobacteriaceae</taxon>
    </lineage>
</organism>
<keyword evidence="1" id="KW-0175">Coiled coil</keyword>
<dbReference type="InterPro" id="IPR007060">
    <property type="entry name" value="FtsL/DivIC"/>
</dbReference>
<protein>
    <submittedName>
        <fullName evidence="3">Septum formation initiator family protein</fullName>
    </submittedName>
</protein>
<dbReference type="Pfam" id="PF04977">
    <property type="entry name" value="DivIC"/>
    <property type="match status" value="1"/>
</dbReference>
<reference evidence="3 4" key="1">
    <citation type="submission" date="2020-08" db="EMBL/GenBank/DDBJ databases">
        <title>Polaribacter sp. L12M9 isolated from gut of the Korean scallop.</title>
        <authorList>
            <person name="Jeong Y.S."/>
        </authorList>
    </citation>
    <scope>NUCLEOTIDE SEQUENCE [LARGE SCALE GENOMIC DNA]</scope>
    <source>
        <strain evidence="3 4">L12M9</strain>
    </source>
</reference>
<dbReference type="EMBL" id="CP060695">
    <property type="protein sequence ID" value="QNM85808.1"/>
    <property type="molecule type" value="Genomic_DNA"/>
</dbReference>